<comment type="caution">
    <text evidence="7">The sequence shown here is derived from an EMBL/GenBank/DDBJ whole genome shotgun (WGS) entry which is preliminary data.</text>
</comment>
<organism evidence="7 8">
    <name type="scientific">Cellvibrio zantedeschiae</name>
    <dbReference type="NCBI Taxonomy" id="1237077"/>
    <lineage>
        <taxon>Bacteria</taxon>
        <taxon>Pseudomonadati</taxon>
        <taxon>Pseudomonadota</taxon>
        <taxon>Gammaproteobacteria</taxon>
        <taxon>Cellvibrionales</taxon>
        <taxon>Cellvibrionaceae</taxon>
        <taxon>Cellvibrio</taxon>
    </lineage>
</organism>
<comment type="function">
    <text evidence="5">Mechanosensitive channel that participates in the regulation of osmotic pressure changes within the cell, opening in response to stretch forces in the membrane lipid bilayer, without the need for other proteins. Contributes to normal resistance to hypoosmotic shock. Forms an ion channel of 1.0 nanosiemens conductance with a slight preference for anions.</text>
</comment>
<keyword evidence="5" id="KW-0997">Cell inner membrane</keyword>
<dbReference type="Proteomes" id="UP000619761">
    <property type="component" value="Unassembled WGS sequence"/>
</dbReference>
<dbReference type="EMBL" id="BMYZ01000002">
    <property type="protein sequence ID" value="GGY81077.1"/>
    <property type="molecule type" value="Genomic_DNA"/>
</dbReference>
<evidence type="ECO:0000313" key="8">
    <source>
        <dbReference type="Proteomes" id="UP000619761"/>
    </source>
</evidence>
<dbReference type="SUPFAM" id="SSF50182">
    <property type="entry name" value="Sm-like ribonucleoproteins"/>
    <property type="match status" value="1"/>
</dbReference>
<comment type="subunit">
    <text evidence="5">Homoheptamer.</text>
</comment>
<keyword evidence="5" id="KW-0813">Transport</keyword>
<dbReference type="PANTHER" id="PTHR30221">
    <property type="entry name" value="SMALL-CONDUCTANCE MECHANOSENSITIVE CHANNEL"/>
    <property type="match status" value="1"/>
</dbReference>
<dbReference type="InterPro" id="IPR010920">
    <property type="entry name" value="LSM_dom_sf"/>
</dbReference>
<keyword evidence="8" id="KW-1185">Reference proteome</keyword>
<evidence type="ECO:0000256" key="2">
    <source>
        <dbReference type="ARBA" id="ARBA00022692"/>
    </source>
</evidence>
<keyword evidence="2 5" id="KW-0812">Transmembrane</keyword>
<keyword evidence="5" id="KW-0407">Ion channel</keyword>
<dbReference type="InterPro" id="IPR045275">
    <property type="entry name" value="MscS_archaea/bacteria_type"/>
</dbReference>
<dbReference type="InterPro" id="IPR023408">
    <property type="entry name" value="MscS_beta-dom_sf"/>
</dbReference>
<protein>
    <recommendedName>
        <fullName evidence="5">Small-conductance mechanosensitive channel</fullName>
    </recommendedName>
</protein>
<dbReference type="InterPro" id="IPR006685">
    <property type="entry name" value="MscS_channel_2nd"/>
</dbReference>
<accession>A0ABQ3B6U7</accession>
<feature type="domain" description="Mechanosensitive ion channel MscS" evidence="6">
    <location>
        <begin position="106"/>
        <end position="171"/>
    </location>
</feature>
<evidence type="ECO:0000256" key="3">
    <source>
        <dbReference type="ARBA" id="ARBA00022989"/>
    </source>
</evidence>
<dbReference type="Gene3D" id="2.30.30.60">
    <property type="match status" value="1"/>
</dbReference>
<feature type="transmembrane region" description="Helical" evidence="5">
    <location>
        <begin position="20"/>
        <end position="37"/>
    </location>
</feature>
<evidence type="ECO:0000256" key="1">
    <source>
        <dbReference type="ARBA" id="ARBA00004370"/>
    </source>
</evidence>
<evidence type="ECO:0000256" key="5">
    <source>
        <dbReference type="RuleBase" id="RU369025"/>
    </source>
</evidence>
<proteinExistence type="inferred from homology"/>
<keyword evidence="5" id="KW-0406">Ion transport</keyword>
<dbReference type="Pfam" id="PF00924">
    <property type="entry name" value="MS_channel_2nd"/>
    <property type="match status" value="1"/>
</dbReference>
<feature type="transmembrane region" description="Helical" evidence="5">
    <location>
        <begin position="92"/>
        <end position="120"/>
    </location>
</feature>
<evidence type="ECO:0000313" key="7">
    <source>
        <dbReference type="EMBL" id="GGY81077.1"/>
    </source>
</evidence>
<evidence type="ECO:0000259" key="6">
    <source>
        <dbReference type="Pfam" id="PF00924"/>
    </source>
</evidence>
<keyword evidence="4 5" id="KW-0472">Membrane</keyword>
<name>A0ABQ3B6U7_9GAMM</name>
<keyword evidence="3 5" id="KW-1133">Transmembrane helix</keyword>
<comment type="caution">
    <text evidence="5">Lacks conserved residue(s) required for the propagation of feature annotation.</text>
</comment>
<reference evidence="8" key="1">
    <citation type="journal article" date="2019" name="Int. J. Syst. Evol. Microbiol.">
        <title>The Global Catalogue of Microorganisms (GCM) 10K type strain sequencing project: providing services to taxonomists for standard genome sequencing and annotation.</title>
        <authorList>
            <consortium name="The Broad Institute Genomics Platform"/>
            <consortium name="The Broad Institute Genome Sequencing Center for Infectious Disease"/>
            <person name="Wu L."/>
            <person name="Ma J."/>
        </authorList>
    </citation>
    <scope>NUCLEOTIDE SEQUENCE [LARGE SCALE GENOMIC DNA]</scope>
    <source>
        <strain evidence="8">KCTC 32239</strain>
    </source>
</reference>
<gene>
    <name evidence="7" type="ORF">GCM10011613_27670</name>
</gene>
<dbReference type="Gene3D" id="1.10.287.1260">
    <property type="match status" value="1"/>
</dbReference>
<comment type="similarity">
    <text evidence="5">Belongs to the MscS (TC 1.A.23) family.</text>
</comment>
<evidence type="ECO:0000256" key="4">
    <source>
        <dbReference type="ARBA" id="ARBA00023136"/>
    </source>
</evidence>
<keyword evidence="5" id="KW-1003">Cell membrane</keyword>
<comment type="subcellular location">
    <subcellularLocation>
        <location evidence="5">Cell inner membrane</location>
        <topology evidence="5">Multi-pass membrane protein</topology>
    </subcellularLocation>
    <subcellularLocation>
        <location evidence="1">Membrane</location>
    </subcellularLocation>
</comment>
<dbReference type="PANTHER" id="PTHR30221:SF8">
    <property type="entry name" value="SMALL-CONDUCTANCE MECHANOSENSITIVE CHANNEL"/>
    <property type="match status" value="1"/>
</dbReference>
<feature type="transmembrane region" description="Helical" evidence="5">
    <location>
        <begin position="57"/>
        <end position="80"/>
    </location>
</feature>
<sequence length="208" mass="23354">MLSLYTIDEKIMSESLTTKLLLACTCIVVFYLASRLLDKIIHDVSVRKALGDGRVPYITKLMNIGMVFCCIVIMCLLLGLGYSEVSVFLSSIFAVVGVGLFAQWSILSNITASMIIFFGFPYRIGDRIKIADKDDDMCGLIEEISMFHVILRRDDGNLITYPNSMLLQKAVIKIEQPYAKPVENETDEIEAVEKPATDYFKGLKTVRD</sequence>